<proteinExistence type="predicted"/>
<comment type="caution">
    <text evidence="1">The sequence shown here is derived from an EMBL/GenBank/DDBJ whole genome shotgun (WGS) entry which is preliminary data.</text>
</comment>
<dbReference type="AlphaFoldDB" id="X1J1S3"/>
<name>X1J1S3_9ZZZZ</name>
<sequence>MFHKFIYIRILASQLRIDKLLHSFFKNMFLIVVNLSGHQTLSKVLVVLPFENLGSIEDGYFADGITDAITARLAVIRGLGVISRQSAMQYKKREKSAQVIGKELRVDYILEGTVQRERPSDPNS</sequence>
<dbReference type="EMBL" id="BARU01031786">
    <property type="protein sequence ID" value="GAH63728.1"/>
    <property type="molecule type" value="Genomic_DNA"/>
</dbReference>
<feature type="non-terminal residue" evidence="1">
    <location>
        <position position="124"/>
    </location>
</feature>
<organism evidence="1">
    <name type="scientific">marine sediment metagenome</name>
    <dbReference type="NCBI Taxonomy" id="412755"/>
    <lineage>
        <taxon>unclassified sequences</taxon>
        <taxon>metagenomes</taxon>
        <taxon>ecological metagenomes</taxon>
    </lineage>
</organism>
<evidence type="ECO:0000313" key="1">
    <source>
        <dbReference type="EMBL" id="GAH63728.1"/>
    </source>
</evidence>
<protein>
    <submittedName>
        <fullName evidence="1">Uncharacterized protein</fullName>
    </submittedName>
</protein>
<gene>
    <name evidence="1" type="ORF">S03H2_50225</name>
</gene>
<reference evidence="1" key="1">
    <citation type="journal article" date="2014" name="Front. Microbiol.">
        <title>High frequency of phylogenetically diverse reductive dehalogenase-homologous genes in deep subseafloor sedimentary metagenomes.</title>
        <authorList>
            <person name="Kawai M."/>
            <person name="Futagami T."/>
            <person name="Toyoda A."/>
            <person name="Takaki Y."/>
            <person name="Nishi S."/>
            <person name="Hori S."/>
            <person name="Arai W."/>
            <person name="Tsubouchi T."/>
            <person name="Morono Y."/>
            <person name="Uchiyama I."/>
            <person name="Ito T."/>
            <person name="Fujiyama A."/>
            <person name="Inagaki F."/>
            <person name="Takami H."/>
        </authorList>
    </citation>
    <scope>NUCLEOTIDE SEQUENCE</scope>
    <source>
        <strain evidence="1">Expedition CK06-06</strain>
    </source>
</reference>
<accession>X1J1S3</accession>